<keyword evidence="1" id="KW-0472">Membrane</keyword>
<feature type="transmembrane region" description="Helical" evidence="1">
    <location>
        <begin position="51"/>
        <end position="75"/>
    </location>
</feature>
<evidence type="ECO:0000256" key="1">
    <source>
        <dbReference type="SAM" id="Phobius"/>
    </source>
</evidence>
<name>A0A5E8BE10_9ASCO</name>
<dbReference type="RefSeq" id="XP_031852638.1">
    <property type="nucleotide sequence ID" value="XM_031996747.1"/>
</dbReference>
<dbReference type="Proteomes" id="UP000398389">
    <property type="component" value="Unassembled WGS sequence"/>
</dbReference>
<organism evidence="2 3">
    <name type="scientific">Magnusiomyces paraingens</name>
    <dbReference type="NCBI Taxonomy" id="2606893"/>
    <lineage>
        <taxon>Eukaryota</taxon>
        <taxon>Fungi</taxon>
        <taxon>Dikarya</taxon>
        <taxon>Ascomycota</taxon>
        <taxon>Saccharomycotina</taxon>
        <taxon>Dipodascomycetes</taxon>
        <taxon>Dipodascales</taxon>
        <taxon>Dipodascaceae</taxon>
        <taxon>Magnusiomyces</taxon>
    </lineage>
</organism>
<dbReference type="GeneID" id="43580847"/>
<keyword evidence="3" id="KW-1185">Reference proteome</keyword>
<dbReference type="EMBL" id="CABVLU010000002">
    <property type="protein sequence ID" value="VVT48943.1"/>
    <property type="molecule type" value="Genomic_DNA"/>
</dbReference>
<proteinExistence type="predicted"/>
<gene>
    <name evidence="2" type="ORF">SAPINGB_P002027</name>
</gene>
<protein>
    <submittedName>
        <fullName evidence="2">Uncharacterized protein</fullName>
    </submittedName>
</protein>
<dbReference type="OrthoDB" id="75720at2759"/>
<keyword evidence="1" id="KW-0812">Transmembrane</keyword>
<evidence type="ECO:0000313" key="3">
    <source>
        <dbReference type="Proteomes" id="UP000398389"/>
    </source>
</evidence>
<sequence length="159" mass="18308">MKNYPDSEYGFCGLKWLDFVYFLEAVAEVCEWFKYMPQISVNFVMGEANGLSLNLIAVELASIVLLFASLTSKAIYKHKLYEITEPLSLFFLVLFKLPIIIKLLHQFFKYQGVQPKIRQTLSLSKKNDDYDQIQNALYDEEAMVDADDATELSVLTPNK</sequence>
<reference evidence="2 3" key="1">
    <citation type="submission" date="2019-09" db="EMBL/GenBank/DDBJ databases">
        <authorList>
            <person name="Brejova B."/>
        </authorList>
    </citation>
    <scope>NUCLEOTIDE SEQUENCE [LARGE SCALE GENOMIC DNA]</scope>
</reference>
<dbReference type="AlphaFoldDB" id="A0A5E8BE10"/>
<accession>A0A5E8BE10</accession>
<evidence type="ECO:0000313" key="2">
    <source>
        <dbReference type="EMBL" id="VVT48943.1"/>
    </source>
</evidence>
<feature type="transmembrane region" description="Helical" evidence="1">
    <location>
        <begin position="87"/>
        <end position="108"/>
    </location>
</feature>
<keyword evidence="1" id="KW-1133">Transmembrane helix</keyword>